<dbReference type="InterPro" id="IPR029063">
    <property type="entry name" value="SAM-dependent_MTases_sf"/>
</dbReference>
<dbReference type="GO" id="GO:0032259">
    <property type="term" value="P:methylation"/>
    <property type="evidence" value="ECO:0007669"/>
    <property type="project" value="UniProtKB-KW"/>
</dbReference>
<dbReference type="GO" id="GO:0043770">
    <property type="term" value="F:demethylmenaquinone methyltransferase activity"/>
    <property type="evidence" value="ECO:0007669"/>
    <property type="project" value="UniProtKB-EC"/>
</dbReference>
<proteinExistence type="predicted"/>
<dbReference type="InterPro" id="IPR050447">
    <property type="entry name" value="Erg6_SMT_methyltransf"/>
</dbReference>
<keyword evidence="2" id="KW-0489">Methyltransferase</keyword>
<dbReference type="SUPFAM" id="SSF53335">
    <property type="entry name" value="S-adenosyl-L-methionine-dependent methyltransferases"/>
    <property type="match status" value="1"/>
</dbReference>
<dbReference type="Pfam" id="PF13649">
    <property type="entry name" value="Methyltransf_25"/>
    <property type="match status" value="1"/>
</dbReference>
<feature type="domain" description="Methyltransferase" evidence="1">
    <location>
        <begin position="38"/>
        <end position="135"/>
    </location>
</feature>
<reference evidence="2" key="1">
    <citation type="submission" date="2020-06" db="EMBL/GenBank/DDBJ databases">
        <title>Unique genomic features of the anaerobic methanotrophic archaea.</title>
        <authorList>
            <person name="Chadwick G.L."/>
            <person name="Skennerton C.T."/>
            <person name="Laso-Perez R."/>
            <person name="Leu A.O."/>
            <person name="Speth D.R."/>
            <person name="Yu H."/>
            <person name="Morgan-Lang C."/>
            <person name="Hatzenpichler R."/>
            <person name="Goudeau D."/>
            <person name="Malmstrom R."/>
            <person name="Brazelton W.J."/>
            <person name="Woyke T."/>
            <person name="Hallam S.J."/>
            <person name="Tyson G.W."/>
            <person name="Wegener G."/>
            <person name="Boetius A."/>
            <person name="Orphan V."/>
        </authorList>
    </citation>
    <scope>NUCLEOTIDE SEQUENCE</scope>
</reference>
<accession>A0A7G9ZBR2</accession>
<dbReference type="EMBL" id="MT631699">
    <property type="protein sequence ID" value="QNO57696.1"/>
    <property type="molecule type" value="Genomic_DNA"/>
</dbReference>
<organism evidence="2">
    <name type="scientific">Candidatus Methanophaga sp. ANME-1 ERB7</name>
    <dbReference type="NCBI Taxonomy" id="2759913"/>
    <lineage>
        <taxon>Archaea</taxon>
        <taxon>Methanobacteriati</taxon>
        <taxon>Methanobacteriota</taxon>
        <taxon>Stenosarchaea group</taxon>
        <taxon>Methanomicrobia</taxon>
        <taxon>Candidatus Methanophagales</taxon>
        <taxon>Candidatus Methanophagaceae</taxon>
        <taxon>Candidatus Methanophaga</taxon>
    </lineage>
</organism>
<keyword evidence="2" id="KW-0808">Transferase</keyword>
<dbReference type="PANTHER" id="PTHR44068:SF11">
    <property type="entry name" value="GERANYL DIPHOSPHATE 2-C-METHYLTRANSFERASE"/>
    <property type="match status" value="1"/>
</dbReference>
<dbReference type="CDD" id="cd02440">
    <property type="entry name" value="AdoMet_MTases"/>
    <property type="match status" value="1"/>
</dbReference>
<dbReference type="Gene3D" id="3.40.50.150">
    <property type="entry name" value="Vaccinia Virus protein VP39"/>
    <property type="match status" value="1"/>
</dbReference>
<protein>
    <submittedName>
        <fullName evidence="2">2-methoxy-6-polyprenyl-1,4-benzoquinol methylase, mitochondrial</fullName>
        <ecNumber evidence="2">2.1.1.163</ecNumber>
    </submittedName>
</protein>
<dbReference type="EC" id="2.1.1.163" evidence="2"/>
<evidence type="ECO:0000313" key="2">
    <source>
        <dbReference type="EMBL" id="QNO57696.1"/>
    </source>
</evidence>
<dbReference type="InterPro" id="IPR041698">
    <property type="entry name" value="Methyltransf_25"/>
</dbReference>
<gene>
    <name evidence="2" type="primary">COQ5</name>
    <name evidence="2" type="ORF">NMCMJOEM_00034</name>
</gene>
<sequence>MTNTDSYMRKLVVTNPLGEPTYRLVIHTLRLPQGSRGLDAGCGIGYQALLLAEAVGPAGHVTGIDRSPEFLAKAREIAKKAGMAEQVFFQEADVSNLPFEDNTFDWVWSADCVGYAPGEPLPQIKELARVVKPGGSVIILAWSSQQLLPGYPLLEARLNATSSGIAPFVEGMRPELHFSRMPGWFRKAGLERTSAQTFAGSVHAPLSDEIRNAMMALLEMRWVDVQAELSHKDWIQFQRLCLPDSPDFILNNPDYYAFFTYSLFRGRVTR</sequence>
<evidence type="ECO:0000259" key="1">
    <source>
        <dbReference type="Pfam" id="PF13649"/>
    </source>
</evidence>
<dbReference type="AlphaFoldDB" id="A0A7G9ZBR2"/>
<dbReference type="PANTHER" id="PTHR44068">
    <property type="entry name" value="ZGC:194242"/>
    <property type="match status" value="1"/>
</dbReference>
<name>A0A7G9ZBR2_9EURY</name>